<feature type="transmembrane region" description="Helical" evidence="1">
    <location>
        <begin position="38"/>
        <end position="58"/>
    </location>
</feature>
<keyword evidence="1" id="KW-0472">Membrane</keyword>
<sequence>MTDYYSLDDTLAGRVTQSGVVGAFVASPDYVSSRPARALVKLGLLAGGGALVAVLNSFDEDPDNDPAVMVDQLRQSIGHIGHRAGPDSDTPAGDFSVDSPTRTWAIIVAAAVVILMTVRVDAAVQRRIAAFLRKRGVRRPNTLLGAVAGAVSFAAAEVSHRQRLAAAREETA</sequence>
<reference evidence="2 3" key="1">
    <citation type="submission" date="2023-05" db="EMBL/GenBank/DDBJ databases">
        <title>Corynebacterium suedekumii sp. nov. and Corynebacterium breve sp. nov. isolated from raw cow's milk.</title>
        <authorList>
            <person name="Baer M.K."/>
            <person name="Mehl L."/>
            <person name="Hellmuth R."/>
            <person name="Marke G."/>
            <person name="Lipski A."/>
        </authorList>
    </citation>
    <scope>NUCLEOTIDE SEQUENCE [LARGE SCALE GENOMIC DNA]</scope>
    <source>
        <strain evidence="2 3">LM112</strain>
    </source>
</reference>
<dbReference type="EMBL" id="CP126970">
    <property type="protein sequence ID" value="WIM71103.1"/>
    <property type="molecule type" value="Genomic_DNA"/>
</dbReference>
<accession>A0ABY8VSF2</accession>
<dbReference type="Proteomes" id="UP001238805">
    <property type="component" value="Chromosome"/>
</dbReference>
<name>A0ABY8VSF2_9CORY</name>
<evidence type="ECO:0000256" key="1">
    <source>
        <dbReference type="SAM" id="Phobius"/>
    </source>
</evidence>
<gene>
    <name evidence="2" type="ORF">QP029_04675</name>
</gene>
<feature type="transmembrane region" description="Helical" evidence="1">
    <location>
        <begin position="104"/>
        <end position="124"/>
    </location>
</feature>
<protein>
    <submittedName>
        <fullName evidence="2">Uncharacterized protein</fullName>
    </submittedName>
</protein>
<proteinExistence type="predicted"/>
<keyword evidence="1" id="KW-1133">Transmembrane helix</keyword>
<dbReference type="RefSeq" id="WP_284875678.1">
    <property type="nucleotide sequence ID" value="NZ_CP126970.1"/>
</dbReference>
<keyword evidence="3" id="KW-1185">Reference proteome</keyword>
<evidence type="ECO:0000313" key="3">
    <source>
        <dbReference type="Proteomes" id="UP001238805"/>
    </source>
</evidence>
<keyword evidence="1" id="KW-0812">Transmembrane</keyword>
<organism evidence="2 3">
    <name type="scientific">Corynebacterium suedekumii</name>
    <dbReference type="NCBI Taxonomy" id="3049801"/>
    <lineage>
        <taxon>Bacteria</taxon>
        <taxon>Bacillati</taxon>
        <taxon>Actinomycetota</taxon>
        <taxon>Actinomycetes</taxon>
        <taxon>Mycobacteriales</taxon>
        <taxon>Corynebacteriaceae</taxon>
        <taxon>Corynebacterium</taxon>
    </lineage>
</organism>
<evidence type="ECO:0000313" key="2">
    <source>
        <dbReference type="EMBL" id="WIM71103.1"/>
    </source>
</evidence>